<evidence type="ECO:0000259" key="9">
    <source>
        <dbReference type="PROSITE" id="PS50893"/>
    </source>
</evidence>
<dbReference type="InterPro" id="IPR050388">
    <property type="entry name" value="ABC_Ni/Peptide_Import"/>
</dbReference>
<dbReference type="PROSITE" id="PS00211">
    <property type="entry name" value="ABC_TRANSPORTER_1"/>
    <property type="match status" value="1"/>
</dbReference>
<proteinExistence type="inferred from homology"/>
<reference evidence="10 11" key="1">
    <citation type="submission" date="2017-04" db="EMBL/GenBank/DDBJ databases">
        <authorList>
            <person name="Afonso C.L."/>
            <person name="Miller P.J."/>
            <person name="Scott M.A."/>
            <person name="Spackman E."/>
            <person name="Goraichik I."/>
            <person name="Dimitrov K.M."/>
            <person name="Suarez D.L."/>
            <person name="Swayne D.E."/>
        </authorList>
    </citation>
    <scope>NUCLEOTIDE SEQUENCE [LARGE SCALE GENOMIC DNA]</scope>
    <source>
        <strain evidence="10 11">CGMCC 1.12644</strain>
    </source>
</reference>
<dbReference type="SUPFAM" id="SSF52540">
    <property type="entry name" value="P-loop containing nucleoside triphosphate hydrolases"/>
    <property type="match status" value="2"/>
</dbReference>
<organism evidence="10 11">
    <name type="scientific">Primorskyibacter flagellatus</name>
    <dbReference type="NCBI Taxonomy" id="1387277"/>
    <lineage>
        <taxon>Bacteria</taxon>
        <taxon>Pseudomonadati</taxon>
        <taxon>Pseudomonadota</taxon>
        <taxon>Alphaproteobacteria</taxon>
        <taxon>Rhodobacterales</taxon>
        <taxon>Roseobacteraceae</taxon>
        <taxon>Primorskyibacter</taxon>
    </lineage>
</organism>
<evidence type="ECO:0000256" key="2">
    <source>
        <dbReference type="ARBA" id="ARBA00005417"/>
    </source>
</evidence>
<dbReference type="GO" id="GO:0015833">
    <property type="term" value="P:peptide transport"/>
    <property type="evidence" value="ECO:0007669"/>
    <property type="project" value="InterPro"/>
</dbReference>
<dbReference type="GO" id="GO:0005886">
    <property type="term" value="C:plasma membrane"/>
    <property type="evidence" value="ECO:0007669"/>
    <property type="project" value="UniProtKB-SubCell"/>
</dbReference>
<accession>A0A1W2DZG7</accession>
<keyword evidence="6 10" id="KW-0067">ATP-binding</keyword>
<dbReference type="RefSeq" id="WP_084354122.1">
    <property type="nucleotide sequence ID" value="NZ_FWYD01000019.1"/>
</dbReference>
<dbReference type="Pfam" id="PF08352">
    <property type="entry name" value="oligo_HPY"/>
    <property type="match status" value="2"/>
</dbReference>
<dbReference type="NCBIfam" id="NF008453">
    <property type="entry name" value="PRK11308.1"/>
    <property type="match status" value="2"/>
</dbReference>
<dbReference type="GO" id="GO:0005524">
    <property type="term" value="F:ATP binding"/>
    <property type="evidence" value="ECO:0007669"/>
    <property type="project" value="UniProtKB-KW"/>
</dbReference>
<feature type="region of interest" description="Disordered" evidence="8">
    <location>
        <begin position="581"/>
        <end position="601"/>
    </location>
</feature>
<evidence type="ECO:0000313" key="11">
    <source>
        <dbReference type="Proteomes" id="UP000192330"/>
    </source>
</evidence>
<feature type="domain" description="ABC transporter" evidence="9">
    <location>
        <begin position="304"/>
        <end position="555"/>
    </location>
</feature>
<gene>
    <name evidence="10" type="ORF">SAMN06295998_11969</name>
</gene>
<evidence type="ECO:0000256" key="8">
    <source>
        <dbReference type="SAM" id="MobiDB-lite"/>
    </source>
</evidence>
<evidence type="ECO:0000256" key="1">
    <source>
        <dbReference type="ARBA" id="ARBA00004417"/>
    </source>
</evidence>
<dbReference type="PANTHER" id="PTHR43297:SF7">
    <property type="entry name" value="D,D-DIPEPTIDE TRANSPORT ATP-BINDING PROTEIN DDPD-RELATED"/>
    <property type="match status" value="1"/>
</dbReference>
<evidence type="ECO:0000256" key="4">
    <source>
        <dbReference type="ARBA" id="ARBA00022475"/>
    </source>
</evidence>
<dbReference type="PANTHER" id="PTHR43297">
    <property type="entry name" value="OLIGOPEPTIDE TRANSPORT ATP-BINDING PROTEIN APPD"/>
    <property type="match status" value="1"/>
</dbReference>
<sequence length="601" mass="65770">MTEQLIQVDDLTIAYPMADGEVFRAIDKFSMRVNRGQIVGVVGESGAGKSTIGKATLGLLDENAVIDTGGVSLDNVMVTKLEEHAFANIRGNRVGYIYQNPMTALNPVLTIGEQIIEAIEANTDKRGSAARAYAIELLRQAEVPQPEDRLSKYPHQLSGGLCQRIVFAIAISAKPDLIIADEPTTALDVTVQKAVLDTLVKLTRQENIAIILITHDMGVVAEMCDYVYVLRHGKLVEEGPTAQVLKEPTQPYSRELMAAIPRIDHKVDRFAVPGGLGKAEDRKRAIDYLMSRRADAGKEGEPLLSVRNLSKTFSSKATALKASSDFKAVSDVSFDVFPGETMGIVGESGSGKSTVGRMILGLHTPDPGYEITYRGRNIIDLKSKAEKLAHRQSLQCIFQDPYSSLNPRMTAGDNITYALRAHGTLGREEARKLSGDLMELVGLPRASARKMPHAFSGGERQRIGIARALSFRPDFIFCDEPTSALDVTVQAELLNLMKDLQDQLGLTLLFVSHDLAVVRQMCDRVMVMKAGEVVEAGACDKVLVDPDHPYTQGLLAAMPRFRPEVGHLAMNLRQIPSVHKETQCRNPTASDVLSISRRSRQ</sequence>
<evidence type="ECO:0000256" key="6">
    <source>
        <dbReference type="ARBA" id="ARBA00022840"/>
    </source>
</evidence>
<keyword evidence="7" id="KW-0472">Membrane</keyword>
<dbReference type="GO" id="GO:0016887">
    <property type="term" value="F:ATP hydrolysis activity"/>
    <property type="evidence" value="ECO:0007669"/>
    <property type="project" value="InterPro"/>
</dbReference>
<keyword evidence="5" id="KW-0547">Nucleotide-binding</keyword>
<evidence type="ECO:0000256" key="7">
    <source>
        <dbReference type="ARBA" id="ARBA00023136"/>
    </source>
</evidence>
<dbReference type="InterPro" id="IPR013563">
    <property type="entry name" value="Oligopep_ABC_C"/>
</dbReference>
<evidence type="ECO:0000256" key="5">
    <source>
        <dbReference type="ARBA" id="ARBA00022741"/>
    </source>
</evidence>
<dbReference type="OrthoDB" id="9802264at2"/>
<dbReference type="STRING" id="1387277.SAMN06295998_11969"/>
<dbReference type="CDD" id="cd03257">
    <property type="entry name" value="ABC_NikE_OppD_transporters"/>
    <property type="match status" value="2"/>
</dbReference>
<dbReference type="GO" id="GO:0055085">
    <property type="term" value="P:transmembrane transport"/>
    <property type="evidence" value="ECO:0007669"/>
    <property type="project" value="UniProtKB-ARBA"/>
</dbReference>
<evidence type="ECO:0000256" key="3">
    <source>
        <dbReference type="ARBA" id="ARBA00022448"/>
    </source>
</evidence>
<dbReference type="Proteomes" id="UP000192330">
    <property type="component" value="Unassembled WGS sequence"/>
</dbReference>
<comment type="similarity">
    <text evidence="2">Belongs to the ABC transporter superfamily.</text>
</comment>
<keyword evidence="3" id="KW-0813">Transport</keyword>
<dbReference type="SMART" id="SM00382">
    <property type="entry name" value="AAA"/>
    <property type="match status" value="2"/>
</dbReference>
<dbReference type="Pfam" id="PF00005">
    <property type="entry name" value="ABC_tran"/>
    <property type="match status" value="2"/>
</dbReference>
<dbReference type="InterPro" id="IPR017871">
    <property type="entry name" value="ABC_transporter-like_CS"/>
</dbReference>
<keyword evidence="4" id="KW-1003">Cell membrane</keyword>
<dbReference type="EMBL" id="FWYD01000019">
    <property type="protein sequence ID" value="SMD02502.1"/>
    <property type="molecule type" value="Genomic_DNA"/>
</dbReference>
<protein>
    <submittedName>
        <fullName evidence="10">Peptide/nickel transport system ATP-binding protein</fullName>
    </submittedName>
</protein>
<dbReference type="FunFam" id="3.40.50.300:FF:000016">
    <property type="entry name" value="Oligopeptide ABC transporter ATP-binding component"/>
    <property type="match status" value="1"/>
</dbReference>
<comment type="subcellular location">
    <subcellularLocation>
        <location evidence="1">Cell inner membrane</location>
        <topology evidence="1">Peripheral membrane protein</topology>
    </subcellularLocation>
</comment>
<evidence type="ECO:0000313" key="10">
    <source>
        <dbReference type="EMBL" id="SMD02502.1"/>
    </source>
</evidence>
<dbReference type="InterPro" id="IPR003439">
    <property type="entry name" value="ABC_transporter-like_ATP-bd"/>
</dbReference>
<keyword evidence="11" id="KW-1185">Reference proteome</keyword>
<dbReference type="InterPro" id="IPR003593">
    <property type="entry name" value="AAA+_ATPase"/>
</dbReference>
<dbReference type="PROSITE" id="PS50893">
    <property type="entry name" value="ABC_TRANSPORTER_2"/>
    <property type="match status" value="2"/>
</dbReference>
<dbReference type="Gene3D" id="3.40.50.300">
    <property type="entry name" value="P-loop containing nucleotide triphosphate hydrolases"/>
    <property type="match status" value="2"/>
</dbReference>
<dbReference type="InterPro" id="IPR027417">
    <property type="entry name" value="P-loop_NTPase"/>
</dbReference>
<dbReference type="AlphaFoldDB" id="A0A1W2DZG7"/>
<name>A0A1W2DZG7_9RHOB</name>
<feature type="domain" description="ABC transporter" evidence="9">
    <location>
        <begin position="6"/>
        <end position="257"/>
    </location>
</feature>
<feature type="compositionally biased region" description="Polar residues" evidence="8">
    <location>
        <begin position="584"/>
        <end position="593"/>
    </location>
</feature>